<dbReference type="EMBL" id="CP139368">
    <property type="protein sequence ID" value="WPR90899.1"/>
    <property type="molecule type" value="Genomic_DNA"/>
</dbReference>
<organism evidence="1 2">
    <name type="scientific">Microbacterium rhizosphaerae</name>
    <dbReference type="NCBI Taxonomy" id="1678237"/>
    <lineage>
        <taxon>Bacteria</taxon>
        <taxon>Bacillati</taxon>
        <taxon>Actinomycetota</taxon>
        <taxon>Actinomycetes</taxon>
        <taxon>Micrococcales</taxon>
        <taxon>Microbacteriaceae</taxon>
        <taxon>Microbacterium</taxon>
    </lineage>
</organism>
<sequence length="51" mass="5509">MMQGREVLTWDGFGAATRAICSFASTDQWIDFPWSARGTVVEEDSGAVSPA</sequence>
<evidence type="ECO:0000313" key="2">
    <source>
        <dbReference type="Proteomes" id="UP001323798"/>
    </source>
</evidence>
<dbReference type="RefSeq" id="WP_320943602.1">
    <property type="nucleotide sequence ID" value="NZ_BAABEU010000004.1"/>
</dbReference>
<protein>
    <submittedName>
        <fullName evidence="1">Uncharacterized protein</fullName>
    </submittedName>
</protein>
<reference evidence="1 2" key="1">
    <citation type="submission" date="2023-11" db="EMBL/GenBank/DDBJ databases">
        <title>Genome sequence of Microbacterium rhizosphaerae KACC 19337.</title>
        <authorList>
            <person name="Choi H."/>
            <person name="Kim S."/>
            <person name="Kim Y."/>
            <person name="Kwon S.-W."/>
            <person name="Heo J."/>
        </authorList>
    </citation>
    <scope>NUCLEOTIDE SEQUENCE [LARGE SCALE GENOMIC DNA]</scope>
    <source>
        <strain evidence="1 2">KACC 19337</strain>
    </source>
</reference>
<name>A0ABZ0SNI6_9MICO</name>
<keyword evidence="2" id="KW-1185">Reference proteome</keyword>
<gene>
    <name evidence="1" type="ORF">SM116_06285</name>
</gene>
<evidence type="ECO:0000313" key="1">
    <source>
        <dbReference type="EMBL" id="WPR90899.1"/>
    </source>
</evidence>
<proteinExistence type="predicted"/>
<dbReference type="Proteomes" id="UP001323798">
    <property type="component" value="Chromosome"/>
</dbReference>
<accession>A0ABZ0SNI6</accession>